<evidence type="ECO:0000313" key="1">
    <source>
        <dbReference type="EMBL" id="KAL3279661.1"/>
    </source>
</evidence>
<evidence type="ECO:0000313" key="2">
    <source>
        <dbReference type="Proteomes" id="UP001516400"/>
    </source>
</evidence>
<comment type="caution">
    <text evidence="1">The sequence shown here is derived from an EMBL/GenBank/DDBJ whole genome shotgun (WGS) entry which is preliminary data.</text>
</comment>
<organism evidence="1 2">
    <name type="scientific">Cryptolaemus montrouzieri</name>
    <dbReference type="NCBI Taxonomy" id="559131"/>
    <lineage>
        <taxon>Eukaryota</taxon>
        <taxon>Metazoa</taxon>
        <taxon>Ecdysozoa</taxon>
        <taxon>Arthropoda</taxon>
        <taxon>Hexapoda</taxon>
        <taxon>Insecta</taxon>
        <taxon>Pterygota</taxon>
        <taxon>Neoptera</taxon>
        <taxon>Endopterygota</taxon>
        <taxon>Coleoptera</taxon>
        <taxon>Polyphaga</taxon>
        <taxon>Cucujiformia</taxon>
        <taxon>Coccinelloidea</taxon>
        <taxon>Coccinellidae</taxon>
        <taxon>Scymninae</taxon>
        <taxon>Scymnini</taxon>
        <taxon>Cryptolaemus</taxon>
    </lineage>
</organism>
<name>A0ABD2NLP2_9CUCU</name>
<sequence length="106" mass="12113">MDFVLDENETADTEIPRENSLMLKRKSISYHKRKFRLDKGRAGISSIMAKEYSSVVGSYDSGTSDKYIIEEVNDLVRDLSSTKEGSEFLALWLKTNTMKCVKTNYS</sequence>
<dbReference type="EMBL" id="JABFTP020000124">
    <property type="protein sequence ID" value="KAL3279661.1"/>
    <property type="molecule type" value="Genomic_DNA"/>
</dbReference>
<keyword evidence="2" id="KW-1185">Reference proteome</keyword>
<dbReference type="AlphaFoldDB" id="A0ABD2NLP2"/>
<accession>A0ABD2NLP2</accession>
<gene>
    <name evidence="1" type="ORF">HHI36_017167</name>
</gene>
<reference evidence="1 2" key="1">
    <citation type="journal article" date="2021" name="BMC Biol.">
        <title>Horizontally acquired antibacterial genes associated with adaptive radiation of ladybird beetles.</title>
        <authorList>
            <person name="Li H.S."/>
            <person name="Tang X.F."/>
            <person name="Huang Y.H."/>
            <person name="Xu Z.Y."/>
            <person name="Chen M.L."/>
            <person name="Du X.Y."/>
            <person name="Qiu B.Y."/>
            <person name="Chen P.T."/>
            <person name="Zhang W."/>
            <person name="Slipinski A."/>
            <person name="Escalona H.E."/>
            <person name="Waterhouse R.M."/>
            <person name="Zwick A."/>
            <person name="Pang H."/>
        </authorList>
    </citation>
    <scope>NUCLEOTIDE SEQUENCE [LARGE SCALE GENOMIC DNA]</scope>
    <source>
        <strain evidence="1">SYSU2018</strain>
    </source>
</reference>
<dbReference type="Proteomes" id="UP001516400">
    <property type="component" value="Unassembled WGS sequence"/>
</dbReference>
<proteinExistence type="predicted"/>
<protein>
    <submittedName>
        <fullName evidence="1">Uncharacterized protein</fullName>
    </submittedName>
</protein>